<comment type="caution">
    <text evidence="4">The sequence shown here is derived from an EMBL/GenBank/DDBJ whole genome shotgun (WGS) entry which is preliminary data.</text>
</comment>
<dbReference type="Gene3D" id="1.20.140.10">
    <property type="entry name" value="Butyryl-CoA Dehydrogenase, subunit A, domain 3"/>
    <property type="match status" value="1"/>
</dbReference>
<gene>
    <name evidence="4" type="ORF">RS83_00265</name>
</gene>
<dbReference type="RefSeq" id="WP_045277709.1">
    <property type="nucleotide sequence ID" value="NZ_JYIW01000014.1"/>
</dbReference>
<protein>
    <recommendedName>
        <fullName evidence="3">Acyl-CoA dehydrogenase C-terminal domain-containing protein</fullName>
    </recommendedName>
</protein>
<evidence type="ECO:0000256" key="2">
    <source>
        <dbReference type="SAM" id="MobiDB-lite"/>
    </source>
</evidence>
<reference evidence="4 5" key="1">
    <citation type="submission" date="2015-02" db="EMBL/GenBank/DDBJ databases">
        <title>Draft genome sequences of ten Microbacterium spp. with emphasis on heavy metal contaminated environments.</title>
        <authorList>
            <person name="Corretto E."/>
        </authorList>
    </citation>
    <scope>NUCLEOTIDE SEQUENCE [LARGE SCALE GENOMIC DNA]</scope>
    <source>
        <strain evidence="4 5">BEL4b</strain>
    </source>
</reference>
<dbReference type="InterPro" id="IPR036250">
    <property type="entry name" value="AcylCo_DH-like_C"/>
</dbReference>
<evidence type="ECO:0000313" key="5">
    <source>
        <dbReference type="Proteomes" id="UP000033640"/>
    </source>
</evidence>
<feature type="domain" description="Acyl-CoA dehydrogenase C-terminal" evidence="3">
    <location>
        <begin position="52"/>
        <end position="141"/>
    </location>
</feature>
<feature type="region of interest" description="Disordered" evidence="2">
    <location>
        <begin position="48"/>
        <end position="69"/>
    </location>
</feature>
<sequence length="154" mass="15993">MPVDTAPVTPLRSRAAALGAPWNDGAGARALGLVLDHAELIAEVTETGATQTAARTRRQQHGNTERAADDPQFLRVLADAAARSAVASAAADSLVQRADAGAASVADAELIAAGLAPLSREAVRALFETLGASSTLTEHGLHLFWTRLHELEAR</sequence>
<accession>A0A0F0LH63</accession>
<organism evidence="4 5">
    <name type="scientific">Microbacterium oxydans</name>
    <dbReference type="NCBI Taxonomy" id="82380"/>
    <lineage>
        <taxon>Bacteria</taxon>
        <taxon>Bacillati</taxon>
        <taxon>Actinomycetota</taxon>
        <taxon>Actinomycetes</taxon>
        <taxon>Micrococcales</taxon>
        <taxon>Microbacteriaceae</taxon>
        <taxon>Microbacterium</taxon>
    </lineage>
</organism>
<evidence type="ECO:0000259" key="3">
    <source>
        <dbReference type="Pfam" id="PF08028"/>
    </source>
</evidence>
<dbReference type="GO" id="GO:0016627">
    <property type="term" value="F:oxidoreductase activity, acting on the CH-CH group of donors"/>
    <property type="evidence" value="ECO:0007669"/>
    <property type="project" value="InterPro"/>
</dbReference>
<dbReference type="Proteomes" id="UP000033640">
    <property type="component" value="Unassembled WGS sequence"/>
</dbReference>
<dbReference type="Pfam" id="PF08028">
    <property type="entry name" value="Acyl-CoA_dh_2"/>
    <property type="match status" value="1"/>
</dbReference>
<dbReference type="InterPro" id="IPR013107">
    <property type="entry name" value="Acyl-CoA_DH_C"/>
</dbReference>
<keyword evidence="1" id="KW-0560">Oxidoreductase</keyword>
<dbReference type="AlphaFoldDB" id="A0A0F0LH63"/>
<dbReference type="SUPFAM" id="SSF47203">
    <property type="entry name" value="Acyl-CoA dehydrogenase C-terminal domain-like"/>
    <property type="match status" value="1"/>
</dbReference>
<name>A0A0F0LH63_9MICO</name>
<evidence type="ECO:0000256" key="1">
    <source>
        <dbReference type="ARBA" id="ARBA00023002"/>
    </source>
</evidence>
<proteinExistence type="predicted"/>
<dbReference type="EMBL" id="JYIW01000014">
    <property type="protein sequence ID" value="KJL32478.1"/>
    <property type="molecule type" value="Genomic_DNA"/>
</dbReference>
<dbReference type="PATRIC" id="fig|82380.11.peg.277"/>
<evidence type="ECO:0000313" key="4">
    <source>
        <dbReference type="EMBL" id="KJL32478.1"/>
    </source>
</evidence>